<proteinExistence type="predicted"/>
<accession>D5WV55</accession>
<sequence length="126" mass="14000">MNDRTLLYRQVHPSWVQHGRPSSQTFKPTPKDNKRLSVYDGDMITPSRAWEHYTSHLGLASVGVVSVTVSECTALELYVISDPIPFPEHAIIDFSEYSASAAEKKAKKLAHLANARGCCHRPDPAP</sequence>
<dbReference type="Proteomes" id="UP000002368">
    <property type="component" value="Chromosome"/>
</dbReference>
<evidence type="ECO:0000313" key="2">
    <source>
        <dbReference type="Proteomes" id="UP000002368"/>
    </source>
</evidence>
<evidence type="ECO:0000313" key="1">
    <source>
        <dbReference type="EMBL" id="ADG07527.1"/>
    </source>
</evidence>
<dbReference type="EMBL" id="CP002017">
    <property type="protein sequence ID" value="ADG07527.1"/>
    <property type="molecule type" value="Genomic_DNA"/>
</dbReference>
<dbReference type="STRING" id="562970.Btus_2890"/>
<dbReference type="eggNOG" id="COG2944">
    <property type="taxonomic scope" value="Bacteria"/>
</dbReference>
<protein>
    <submittedName>
        <fullName evidence="1">Uncharacterized protein</fullName>
    </submittedName>
</protein>
<organism evidence="1 2">
    <name type="scientific">Kyrpidia tusciae (strain DSM 2912 / NBRC 15312 / T2)</name>
    <name type="common">Bacillus tusciae</name>
    <dbReference type="NCBI Taxonomy" id="562970"/>
    <lineage>
        <taxon>Bacteria</taxon>
        <taxon>Bacillati</taxon>
        <taxon>Bacillota</taxon>
        <taxon>Bacilli</taxon>
        <taxon>Bacillales</taxon>
        <taxon>Alicyclobacillaceae</taxon>
        <taxon>Kyrpidia</taxon>
    </lineage>
</organism>
<dbReference type="HOGENOM" id="CLU_157088_0_0_9"/>
<dbReference type="AlphaFoldDB" id="D5WV55"/>
<dbReference type="OrthoDB" id="670198at2"/>
<keyword evidence="2" id="KW-1185">Reference proteome</keyword>
<gene>
    <name evidence="1" type="ordered locus">Btus_2890</name>
</gene>
<dbReference type="KEGG" id="bts:Btus_2890"/>
<name>D5WV55_KYRT2</name>
<reference evidence="1 2" key="1">
    <citation type="journal article" date="2011" name="Stand. Genomic Sci.">
        <title>Complete genome sequence of the thermophilic, hydrogen-oxidizing Bacillus tusciae type strain (T2) and reclassification in the new genus, Kyrpidia gen. nov. as Kyrpidia tusciae comb. nov. and emendation of the family Alicyclobacillaceae da Costa and Rainey, 2010.</title>
        <authorList>
            <person name="Klenk H.P."/>
            <person name="Lapidus A."/>
            <person name="Chertkov O."/>
            <person name="Copeland A."/>
            <person name="Del Rio T.G."/>
            <person name="Nolan M."/>
            <person name="Lucas S."/>
            <person name="Chen F."/>
            <person name="Tice H."/>
            <person name="Cheng J.F."/>
            <person name="Han C."/>
            <person name="Bruce D."/>
            <person name="Goodwin L."/>
            <person name="Pitluck S."/>
            <person name="Pati A."/>
            <person name="Ivanova N."/>
            <person name="Mavromatis K."/>
            <person name="Daum C."/>
            <person name="Chen A."/>
            <person name="Palaniappan K."/>
            <person name="Chang Y.J."/>
            <person name="Land M."/>
            <person name="Hauser L."/>
            <person name="Jeffries C.D."/>
            <person name="Detter J.C."/>
            <person name="Rohde M."/>
            <person name="Abt B."/>
            <person name="Pukall R."/>
            <person name="Goker M."/>
            <person name="Bristow J."/>
            <person name="Markowitz V."/>
            <person name="Hugenholtz P."/>
            <person name="Eisen J.A."/>
        </authorList>
    </citation>
    <scope>NUCLEOTIDE SEQUENCE [LARGE SCALE GENOMIC DNA]</scope>
    <source>
        <strain evidence="1 2">DSM 2912</strain>
    </source>
</reference>